<evidence type="ECO:0000313" key="10">
    <source>
        <dbReference type="Proteomes" id="UP001175261"/>
    </source>
</evidence>
<comment type="similarity">
    <text evidence="2 7">Belongs to the group II decarboxylase family.</text>
</comment>
<comment type="cofactor">
    <cofactor evidence="1 6 7">
        <name>pyridoxal 5'-phosphate</name>
        <dbReference type="ChEBI" id="CHEBI:597326"/>
    </cofactor>
</comment>
<dbReference type="SUPFAM" id="SSF53383">
    <property type="entry name" value="PLP-dependent transferases"/>
    <property type="match status" value="1"/>
</dbReference>
<evidence type="ECO:0000256" key="1">
    <source>
        <dbReference type="ARBA" id="ARBA00001933"/>
    </source>
</evidence>
<evidence type="ECO:0000256" key="4">
    <source>
        <dbReference type="ARBA" id="ARBA00022898"/>
    </source>
</evidence>
<dbReference type="EMBL" id="JAPDFR010000008">
    <property type="protein sequence ID" value="KAK0384445.1"/>
    <property type="molecule type" value="Genomic_DNA"/>
</dbReference>
<dbReference type="Proteomes" id="UP001175261">
    <property type="component" value="Unassembled WGS sequence"/>
</dbReference>
<dbReference type="Gene3D" id="3.90.1150.170">
    <property type="match status" value="1"/>
</dbReference>
<name>A0AA39GBV6_SARSR</name>
<dbReference type="GO" id="GO:0019752">
    <property type="term" value="P:carboxylic acid metabolic process"/>
    <property type="evidence" value="ECO:0007669"/>
    <property type="project" value="InterPro"/>
</dbReference>
<feature type="region of interest" description="Disordered" evidence="8">
    <location>
        <begin position="1"/>
        <end position="39"/>
    </location>
</feature>
<dbReference type="AlphaFoldDB" id="A0AA39GBV6"/>
<sequence length="539" mass="58541">MAINSNGSVVGNDDVSNLNGKTSVKSNGTADANGSVNTNANGVHKILNRAEETDDLLMAVRELIIPFIRAADDGAEQKHTGRTFRTPSGEEHNALVDYQKPAELIEKLKLRMPNEGQGKEGLLDTIDKVLKYSVNTWDQGFLDKLFASNTPVGVISDLVLSVLNTNLHVYQVSPALTVVEKTTSRALANLFGFTGPHAGGINCQGGSASNLTSLVTARNTLYPECREGGNAGHDFAVFTSAHGHYSVEKATMICGMGTSAVWPVPVDDEGRMRVDKLRELVIQAKKAGKTPLYVNATAGTTVRGSFEPLEPISAICKEFNMWMHIDGSWGGPVIFSAQQRYKMRGSHLADSLTINPHKMLNVPATCSYLLGPDMRIFNAANSTKAGYLFHSSEDGEVWDMADLTLQCGRRADSLKLALAWVYYGSAGFERQIDHGFEMANYLHDLIAAHPDLKLASEVRPACYQVCFYYAPGGVLSEDDEVNTARTAAIVEKMIPRGFMCDYAPGPRGHFFRCVVNCQTLKGTVEGVVKAAVEVGHELF</sequence>
<gene>
    <name evidence="9" type="ORF">NLU13_8531</name>
</gene>
<evidence type="ECO:0000256" key="3">
    <source>
        <dbReference type="ARBA" id="ARBA00022793"/>
    </source>
</evidence>
<dbReference type="InterPro" id="IPR002129">
    <property type="entry name" value="PyrdxlP-dep_de-COase"/>
</dbReference>
<keyword evidence="4 6" id="KW-0663">Pyridoxal phosphate</keyword>
<evidence type="ECO:0000313" key="9">
    <source>
        <dbReference type="EMBL" id="KAK0384445.1"/>
    </source>
</evidence>
<keyword evidence="10" id="KW-1185">Reference proteome</keyword>
<dbReference type="InterPro" id="IPR015424">
    <property type="entry name" value="PyrdxlP-dep_Trfase"/>
</dbReference>
<evidence type="ECO:0000256" key="6">
    <source>
        <dbReference type="PIRSR" id="PIRSR602129-50"/>
    </source>
</evidence>
<feature type="modified residue" description="N6-(pyridoxal phosphate)lysine" evidence="6">
    <location>
        <position position="358"/>
    </location>
</feature>
<keyword evidence="5 7" id="KW-0456">Lyase</keyword>
<dbReference type="InterPro" id="IPR015421">
    <property type="entry name" value="PyrdxlP-dep_Trfase_major"/>
</dbReference>
<evidence type="ECO:0008006" key="11">
    <source>
        <dbReference type="Google" id="ProtNLM"/>
    </source>
</evidence>
<keyword evidence="3" id="KW-0210">Decarboxylase</keyword>
<dbReference type="PANTHER" id="PTHR45677">
    <property type="entry name" value="GLUTAMATE DECARBOXYLASE-RELATED"/>
    <property type="match status" value="1"/>
</dbReference>
<comment type="caution">
    <text evidence="9">The sequence shown here is derived from an EMBL/GenBank/DDBJ whole genome shotgun (WGS) entry which is preliminary data.</text>
</comment>
<dbReference type="GO" id="GO:0016831">
    <property type="term" value="F:carboxy-lyase activity"/>
    <property type="evidence" value="ECO:0007669"/>
    <property type="project" value="UniProtKB-KW"/>
</dbReference>
<reference evidence="9" key="1">
    <citation type="submission" date="2022-10" db="EMBL/GenBank/DDBJ databases">
        <title>Determination and structural analysis of whole genome sequence of Sarocladium strictum F4-1.</title>
        <authorList>
            <person name="Hu L."/>
            <person name="Jiang Y."/>
        </authorList>
    </citation>
    <scope>NUCLEOTIDE SEQUENCE</scope>
    <source>
        <strain evidence="9">F4-1</strain>
    </source>
</reference>
<proteinExistence type="inferred from homology"/>
<evidence type="ECO:0000256" key="5">
    <source>
        <dbReference type="ARBA" id="ARBA00023239"/>
    </source>
</evidence>
<organism evidence="9 10">
    <name type="scientific">Sarocladium strictum</name>
    <name type="common">Black bundle disease fungus</name>
    <name type="synonym">Acremonium strictum</name>
    <dbReference type="NCBI Taxonomy" id="5046"/>
    <lineage>
        <taxon>Eukaryota</taxon>
        <taxon>Fungi</taxon>
        <taxon>Dikarya</taxon>
        <taxon>Ascomycota</taxon>
        <taxon>Pezizomycotina</taxon>
        <taxon>Sordariomycetes</taxon>
        <taxon>Hypocreomycetidae</taxon>
        <taxon>Hypocreales</taxon>
        <taxon>Sarocladiaceae</taxon>
        <taxon>Sarocladium</taxon>
    </lineage>
</organism>
<evidence type="ECO:0000256" key="2">
    <source>
        <dbReference type="ARBA" id="ARBA00009533"/>
    </source>
</evidence>
<dbReference type="PANTHER" id="PTHR45677:SF8">
    <property type="entry name" value="CYSTEINE SULFINIC ACID DECARBOXYLASE"/>
    <property type="match status" value="1"/>
</dbReference>
<dbReference type="GO" id="GO:0030170">
    <property type="term" value="F:pyridoxal phosphate binding"/>
    <property type="evidence" value="ECO:0007669"/>
    <property type="project" value="InterPro"/>
</dbReference>
<dbReference type="Pfam" id="PF00282">
    <property type="entry name" value="Pyridoxal_deC"/>
    <property type="match status" value="1"/>
</dbReference>
<accession>A0AA39GBV6</accession>
<evidence type="ECO:0000256" key="7">
    <source>
        <dbReference type="RuleBase" id="RU000382"/>
    </source>
</evidence>
<dbReference type="Gene3D" id="3.40.640.10">
    <property type="entry name" value="Type I PLP-dependent aspartate aminotransferase-like (Major domain)"/>
    <property type="match status" value="1"/>
</dbReference>
<dbReference type="GO" id="GO:0005737">
    <property type="term" value="C:cytoplasm"/>
    <property type="evidence" value="ECO:0007669"/>
    <property type="project" value="TreeGrafter"/>
</dbReference>
<evidence type="ECO:0000256" key="8">
    <source>
        <dbReference type="SAM" id="MobiDB-lite"/>
    </source>
</evidence>
<protein>
    <recommendedName>
        <fullName evidence="11">Glutamate decarboxylase</fullName>
    </recommendedName>
</protein>